<proteinExistence type="predicted"/>
<dbReference type="AlphaFoldDB" id="A0A451AV43"/>
<accession>A0A451AV43</accession>
<evidence type="ECO:0008006" key="3">
    <source>
        <dbReference type="Google" id="ProtNLM"/>
    </source>
</evidence>
<reference evidence="2" key="1">
    <citation type="submission" date="2019-02" db="EMBL/GenBank/DDBJ databases">
        <authorList>
            <person name="Gruber-Vodicka R. H."/>
            <person name="Seah K. B. B."/>
        </authorList>
    </citation>
    <scope>NUCLEOTIDE SEQUENCE</scope>
    <source>
        <strain evidence="2">BECK_BY2</strain>
        <strain evidence="1">BECK_BY3</strain>
    </source>
</reference>
<sequence>MNGLMEELRKSMKYVPPYEIAERIREAAEEAKAEGLERGMRKGIREGEVRGIEKGLREGKEEGLREGETRKTIEIAKALLEKGMDANEVSEISGLSEGEILELSLP</sequence>
<dbReference type="EMBL" id="CAADFV010000219">
    <property type="protein sequence ID" value="VFK69892.1"/>
    <property type="molecule type" value="Genomic_DNA"/>
</dbReference>
<evidence type="ECO:0000313" key="2">
    <source>
        <dbReference type="EMBL" id="VFK69892.1"/>
    </source>
</evidence>
<name>A0A451AV43_9GAMM</name>
<evidence type="ECO:0000313" key="1">
    <source>
        <dbReference type="EMBL" id="VFK60581.1"/>
    </source>
</evidence>
<gene>
    <name evidence="2" type="ORF">BECKTUN1418E_GA0071001_12191</name>
    <name evidence="1" type="ORF">BECKTUN1418F_GA0071002_12221</name>
</gene>
<dbReference type="EMBL" id="CAADFY010000222">
    <property type="protein sequence ID" value="VFK60581.1"/>
    <property type="molecule type" value="Genomic_DNA"/>
</dbReference>
<organism evidence="2">
    <name type="scientific">Candidatus Kentrum sp. TUN</name>
    <dbReference type="NCBI Taxonomy" id="2126343"/>
    <lineage>
        <taxon>Bacteria</taxon>
        <taxon>Pseudomonadati</taxon>
        <taxon>Pseudomonadota</taxon>
        <taxon>Gammaproteobacteria</taxon>
        <taxon>Candidatus Kentrum</taxon>
    </lineage>
</organism>
<protein>
    <recommendedName>
        <fullName evidence="3">Transposase</fullName>
    </recommendedName>
</protein>